<reference evidence="2 3" key="1">
    <citation type="journal article" date="2023" name="Microorganisms">
        <title>Thiorhodovibrio frisius and Trv. litoralis spp. nov., Two Novel Members from a Clade of Fastidious Purple Sulfur Bacteria That Exhibit Unique Red-Shifted Light-Harvesting Capabilities.</title>
        <authorList>
            <person name="Methner A."/>
            <person name="Kuzyk S.B."/>
            <person name="Petersen J."/>
            <person name="Bauer S."/>
            <person name="Brinkmann H."/>
            <person name="Sichau K."/>
            <person name="Wanner G."/>
            <person name="Wolf J."/>
            <person name="Neumann-Schaal M."/>
            <person name="Henke P."/>
            <person name="Tank M."/>
            <person name="Sproer C."/>
            <person name="Bunk B."/>
            <person name="Overmann J."/>
        </authorList>
    </citation>
    <scope>NUCLEOTIDE SEQUENCE [LARGE SCALE GENOMIC DNA]</scope>
    <source>
        <strain evidence="2 3">DSM 6702</strain>
    </source>
</reference>
<dbReference type="InterPro" id="IPR029044">
    <property type="entry name" value="Nucleotide-diphossugar_trans"/>
</dbReference>
<dbReference type="EC" id="2.4.1.-" evidence="2"/>
<accession>A0ABZ0SIH6</accession>
<dbReference type="SUPFAM" id="SSF53448">
    <property type="entry name" value="Nucleotide-diphospho-sugar transferases"/>
    <property type="match status" value="1"/>
</dbReference>
<keyword evidence="2" id="KW-0808">Transferase</keyword>
<dbReference type="InterPro" id="IPR001173">
    <property type="entry name" value="Glyco_trans_2-like"/>
</dbReference>
<dbReference type="Proteomes" id="UP001432180">
    <property type="component" value="Chromosome"/>
</dbReference>
<proteinExistence type="predicted"/>
<dbReference type="GO" id="GO:0016757">
    <property type="term" value="F:glycosyltransferase activity"/>
    <property type="evidence" value="ECO:0007669"/>
    <property type="project" value="UniProtKB-KW"/>
</dbReference>
<dbReference type="RefSeq" id="WP_328985168.1">
    <property type="nucleotide sequence ID" value="NZ_CP121472.1"/>
</dbReference>
<evidence type="ECO:0000259" key="1">
    <source>
        <dbReference type="Pfam" id="PF00535"/>
    </source>
</evidence>
<evidence type="ECO:0000313" key="2">
    <source>
        <dbReference type="EMBL" id="WPL19426.1"/>
    </source>
</evidence>
<sequence>MMKLSLVTACFNSAATLSDTLSSVRAQQGIALEYLLIDGGSQDGTVALIEAEQGRPDTHLSKWISEPDHGIYDALNKGIALATGDILGFLDADDVLAHPLVLHRVAACFDDPAVMACYGDLDYVWRDDPARVVRHWRAGPFEPRRLRWGWMPPHPTLYVRRSWMTRRAVSRRATGSRRIMT</sequence>
<dbReference type="EMBL" id="CP121472">
    <property type="protein sequence ID" value="WPL19426.1"/>
    <property type="molecule type" value="Genomic_DNA"/>
</dbReference>
<name>A0ABZ0SIH6_9GAMM</name>
<gene>
    <name evidence="2" type="ORF">Thiowin_04547</name>
</gene>
<evidence type="ECO:0000313" key="3">
    <source>
        <dbReference type="Proteomes" id="UP001432180"/>
    </source>
</evidence>
<keyword evidence="3" id="KW-1185">Reference proteome</keyword>
<protein>
    <submittedName>
        <fullName evidence="2">PGL/p-HBAD biosynthesis glycosyltransferase</fullName>
        <ecNumber evidence="2">2.4.1.-</ecNumber>
    </submittedName>
</protein>
<dbReference type="PANTHER" id="PTHR22916:SF3">
    <property type="entry name" value="UDP-GLCNAC:BETAGAL BETA-1,3-N-ACETYLGLUCOSAMINYLTRANSFERASE-LIKE PROTEIN 1"/>
    <property type="match status" value="1"/>
</dbReference>
<feature type="domain" description="Glycosyltransferase 2-like" evidence="1">
    <location>
        <begin position="5"/>
        <end position="169"/>
    </location>
</feature>
<dbReference type="PANTHER" id="PTHR22916">
    <property type="entry name" value="GLYCOSYLTRANSFERASE"/>
    <property type="match status" value="1"/>
</dbReference>
<dbReference type="Gene3D" id="3.90.550.10">
    <property type="entry name" value="Spore Coat Polysaccharide Biosynthesis Protein SpsA, Chain A"/>
    <property type="match status" value="1"/>
</dbReference>
<organism evidence="2 3">
    <name type="scientific">Thiorhodovibrio winogradskyi</name>
    <dbReference type="NCBI Taxonomy" id="77007"/>
    <lineage>
        <taxon>Bacteria</taxon>
        <taxon>Pseudomonadati</taxon>
        <taxon>Pseudomonadota</taxon>
        <taxon>Gammaproteobacteria</taxon>
        <taxon>Chromatiales</taxon>
        <taxon>Chromatiaceae</taxon>
        <taxon>Thiorhodovibrio</taxon>
    </lineage>
</organism>
<keyword evidence="2" id="KW-0328">Glycosyltransferase</keyword>
<dbReference type="CDD" id="cd06433">
    <property type="entry name" value="GT_2_WfgS_like"/>
    <property type="match status" value="1"/>
</dbReference>
<dbReference type="Pfam" id="PF00535">
    <property type="entry name" value="Glycos_transf_2"/>
    <property type="match status" value="1"/>
</dbReference>